<sequence>MNTRRKYTHRKYTSRMNTRRKYTHRKYTSRMNTHRRNKTCDAPPT</sequence>
<name>A0A0E9PD64_ANGAN</name>
<accession>A0A0E9PD64</accession>
<reference evidence="1" key="1">
    <citation type="submission" date="2014-11" db="EMBL/GenBank/DDBJ databases">
        <authorList>
            <person name="Amaro Gonzalez C."/>
        </authorList>
    </citation>
    <scope>NUCLEOTIDE SEQUENCE</scope>
</reference>
<proteinExistence type="predicted"/>
<evidence type="ECO:0000313" key="1">
    <source>
        <dbReference type="EMBL" id="JAH02464.1"/>
    </source>
</evidence>
<protein>
    <submittedName>
        <fullName evidence="1">Uncharacterized protein</fullName>
    </submittedName>
</protein>
<reference evidence="1" key="2">
    <citation type="journal article" date="2015" name="Fish Shellfish Immunol.">
        <title>Early steps in the European eel (Anguilla anguilla)-Vibrio vulnificus interaction in the gills: Role of the RtxA13 toxin.</title>
        <authorList>
            <person name="Callol A."/>
            <person name="Pajuelo D."/>
            <person name="Ebbesson L."/>
            <person name="Teles M."/>
            <person name="MacKenzie S."/>
            <person name="Amaro C."/>
        </authorList>
    </citation>
    <scope>NUCLEOTIDE SEQUENCE</scope>
</reference>
<organism evidence="1">
    <name type="scientific">Anguilla anguilla</name>
    <name type="common">European freshwater eel</name>
    <name type="synonym">Muraena anguilla</name>
    <dbReference type="NCBI Taxonomy" id="7936"/>
    <lineage>
        <taxon>Eukaryota</taxon>
        <taxon>Metazoa</taxon>
        <taxon>Chordata</taxon>
        <taxon>Craniata</taxon>
        <taxon>Vertebrata</taxon>
        <taxon>Euteleostomi</taxon>
        <taxon>Actinopterygii</taxon>
        <taxon>Neopterygii</taxon>
        <taxon>Teleostei</taxon>
        <taxon>Anguilliformes</taxon>
        <taxon>Anguillidae</taxon>
        <taxon>Anguilla</taxon>
    </lineage>
</organism>
<dbReference type="AlphaFoldDB" id="A0A0E9PD64"/>
<dbReference type="EMBL" id="GBXM01106113">
    <property type="protein sequence ID" value="JAH02464.1"/>
    <property type="molecule type" value="Transcribed_RNA"/>
</dbReference>